<dbReference type="InterPro" id="IPR032477">
    <property type="entry name" value="Glyco_hydro_64"/>
</dbReference>
<keyword evidence="2" id="KW-0677">Repeat</keyword>
<proteinExistence type="inferred from homology"/>
<keyword evidence="3" id="KW-0378">Hydrolase</keyword>
<evidence type="ECO:0000256" key="4">
    <source>
        <dbReference type="SAM" id="SignalP"/>
    </source>
</evidence>
<evidence type="ECO:0000313" key="7">
    <source>
        <dbReference type="EMBL" id="EMS72586.1"/>
    </source>
</evidence>
<sequence length="634" mass="67402">MHTLSKKSLGKILALVMVLALLCGILTTIQASAAARGAWAPNTAYAAGDTVTYSGSTYTCIQAHTSLTGWEPPNVPALWEKGSGGTTPPPETNGVTFYADINYGGTAITLGAGNYTLAQLNTKGIPNDWMSSLKVPDGWTVEVYEHDNFGGTKWTYTSSSSWVGTDANDRMSSVKVISGTPVQTVAAPAFNPAAGGYTSSVSVTLACATSGATIRYTTDGSTPTAASAQYTGAISVTSTKTIKAIAVKSGMTDSAVASATYTINTSNSTSLIPLNSGMQMTIQFNNNTNGVYSNGQIYANIIGKNRNGQFCTISPDGTMTQCVSGQNASPYFYPLSSLNGFQIPAYVSSGRLYISMGTPLDIPFNTAADGTVGIAYPNIENPSDSSYNKYFDWAEFAVINGEVWINTTQVDMFGVPYTIEMFTGSSNNYSSFAKVGITESRASIFSAFQKEVPAEFKSLATVQAPYRIVAPIHGGFRAGQTNGTYFNSYINSIWSQYSTSNFVLTVPQGTFTGRVSGTQMNFTRPGDTTVYRVNKPTGEDVWGGAGTLATGNEIEKVLQAQICAAFHRHVIGNAANLNNPSAYYQTGPADYYAKFFHDHSLNAKAYGFCYDDVNDQSSAIHATSPRGAIINIGW</sequence>
<evidence type="ECO:0000259" key="6">
    <source>
        <dbReference type="PROSITE" id="PS52006"/>
    </source>
</evidence>
<dbReference type="Pfam" id="PF02839">
    <property type="entry name" value="CBM_5_12"/>
    <property type="match status" value="1"/>
</dbReference>
<dbReference type="Pfam" id="PF16483">
    <property type="entry name" value="Glyco_hydro_64"/>
    <property type="match status" value="1"/>
</dbReference>
<dbReference type="PROSITE" id="PS52006">
    <property type="entry name" value="GH64"/>
    <property type="match status" value="1"/>
</dbReference>
<gene>
    <name evidence="7" type="ORF">CTER_1362</name>
</gene>
<dbReference type="InterPro" id="IPR036573">
    <property type="entry name" value="CBM_sf_5/12"/>
</dbReference>
<dbReference type="SUPFAM" id="SSF51055">
    <property type="entry name" value="Carbohydrate binding domain"/>
    <property type="match status" value="1"/>
</dbReference>
<dbReference type="InterPro" id="IPR011024">
    <property type="entry name" value="G_crystallin-like"/>
</dbReference>
<dbReference type="CDD" id="cd09214">
    <property type="entry name" value="GH64-like"/>
    <property type="match status" value="1"/>
</dbReference>
<dbReference type="InterPro" id="IPR037398">
    <property type="entry name" value="Glyco_hydro_64_fam"/>
</dbReference>
<dbReference type="PANTHER" id="PTHR38165">
    <property type="match status" value="1"/>
</dbReference>
<organism evidence="7 8">
    <name type="scientific">Ruminiclostridium cellobioparum subsp. termitidis CT1112</name>
    <dbReference type="NCBI Taxonomy" id="1195236"/>
    <lineage>
        <taxon>Bacteria</taxon>
        <taxon>Bacillati</taxon>
        <taxon>Bacillota</taxon>
        <taxon>Clostridia</taxon>
        <taxon>Eubacteriales</taxon>
        <taxon>Oscillospiraceae</taxon>
        <taxon>Ruminiclostridium</taxon>
    </lineage>
</organism>
<accession>S0FQE1</accession>
<dbReference type="EMBL" id="AORV01000026">
    <property type="protein sequence ID" value="EMS72586.1"/>
    <property type="molecule type" value="Genomic_DNA"/>
</dbReference>
<dbReference type="RefSeq" id="WP_004624835.1">
    <property type="nucleotide sequence ID" value="NZ_AORV01000026.1"/>
</dbReference>
<dbReference type="InterPro" id="IPR001064">
    <property type="entry name" value="Beta/gamma_crystallin"/>
</dbReference>
<dbReference type="Gene3D" id="2.60.110.10">
    <property type="entry name" value="Thaumatin"/>
    <property type="match status" value="1"/>
</dbReference>
<dbReference type="GO" id="GO:0005975">
    <property type="term" value="P:carbohydrate metabolic process"/>
    <property type="evidence" value="ECO:0007669"/>
    <property type="project" value="InterPro"/>
</dbReference>
<feature type="domain" description="Beta/gamma crystallin 'Greek key'" evidence="5">
    <location>
        <begin position="139"/>
        <end position="178"/>
    </location>
</feature>
<dbReference type="AlphaFoldDB" id="S0FQE1"/>
<dbReference type="eggNOG" id="COG3507">
    <property type="taxonomic scope" value="Bacteria"/>
</dbReference>
<dbReference type="PATRIC" id="fig|1195236.3.peg.1681"/>
<dbReference type="GO" id="GO:0030246">
    <property type="term" value="F:carbohydrate binding"/>
    <property type="evidence" value="ECO:0007669"/>
    <property type="project" value="InterPro"/>
</dbReference>
<comment type="caution">
    <text evidence="7">The sequence shown here is derived from an EMBL/GenBank/DDBJ whole genome shotgun (WGS) entry which is preliminary data.</text>
</comment>
<keyword evidence="8" id="KW-1185">Reference proteome</keyword>
<evidence type="ECO:0000256" key="1">
    <source>
        <dbReference type="ARBA" id="ARBA00009646"/>
    </source>
</evidence>
<dbReference type="InterPro" id="IPR042517">
    <property type="entry name" value="Glyco_hydro_64_N_2"/>
</dbReference>
<evidence type="ECO:0000256" key="3">
    <source>
        <dbReference type="ARBA" id="ARBA00022801"/>
    </source>
</evidence>
<dbReference type="STRING" id="1195236.CTER_1362"/>
<dbReference type="SUPFAM" id="SSF49695">
    <property type="entry name" value="gamma-Crystallin-like"/>
    <property type="match status" value="1"/>
</dbReference>
<feature type="chain" id="PRO_5004497301" evidence="4">
    <location>
        <begin position="34"/>
        <end position="634"/>
    </location>
</feature>
<protein>
    <submittedName>
        <fullName evidence="7">Beta and Gamma crystallin/Carbohydrate binding domain protein</fullName>
    </submittedName>
</protein>
<dbReference type="Proteomes" id="UP000014155">
    <property type="component" value="Unassembled WGS sequence"/>
</dbReference>
<dbReference type="SMART" id="SM00247">
    <property type="entry name" value="XTALbg"/>
    <property type="match status" value="1"/>
</dbReference>
<keyword evidence="4" id="KW-0732">Signal</keyword>
<dbReference type="PROSITE" id="PS50915">
    <property type="entry name" value="CRYSTALLIN_BETA_GAMMA"/>
    <property type="match status" value="1"/>
</dbReference>
<dbReference type="Gene3D" id="2.60.20.10">
    <property type="entry name" value="Crystallins"/>
    <property type="match status" value="1"/>
</dbReference>
<evidence type="ECO:0000313" key="8">
    <source>
        <dbReference type="Proteomes" id="UP000014155"/>
    </source>
</evidence>
<name>S0FQE1_RUMCE</name>
<evidence type="ECO:0000256" key="2">
    <source>
        <dbReference type="ARBA" id="ARBA00022737"/>
    </source>
</evidence>
<dbReference type="Gene3D" id="2.10.10.20">
    <property type="entry name" value="Carbohydrate-binding module superfamily 5/12"/>
    <property type="match status" value="1"/>
</dbReference>
<comment type="similarity">
    <text evidence="1">Belongs to the beta/gamma-crystallin family.</text>
</comment>
<dbReference type="Gene3D" id="3.30.920.50">
    <property type="entry name" value="Beta-1,3-glucanase, C-terminal domain"/>
    <property type="match status" value="1"/>
</dbReference>
<evidence type="ECO:0000259" key="5">
    <source>
        <dbReference type="PROSITE" id="PS50915"/>
    </source>
</evidence>
<dbReference type="Pfam" id="PF13290">
    <property type="entry name" value="CHB_HEX_C_1"/>
    <property type="match status" value="1"/>
</dbReference>
<dbReference type="InterPro" id="IPR037176">
    <property type="entry name" value="Osmotin/thaumatin-like_sf"/>
</dbReference>
<dbReference type="GO" id="GO:0005576">
    <property type="term" value="C:extracellular region"/>
    <property type="evidence" value="ECO:0007669"/>
    <property type="project" value="InterPro"/>
</dbReference>
<dbReference type="CDD" id="cd12214">
    <property type="entry name" value="ChiA1_BD"/>
    <property type="match status" value="1"/>
</dbReference>
<dbReference type="InterPro" id="IPR003610">
    <property type="entry name" value="CBM5/12"/>
</dbReference>
<dbReference type="PANTHER" id="PTHR38165:SF1">
    <property type="entry name" value="GLUCANASE B"/>
    <property type="match status" value="1"/>
</dbReference>
<dbReference type="SMART" id="SM00495">
    <property type="entry name" value="ChtBD3"/>
    <property type="match status" value="1"/>
</dbReference>
<feature type="domain" description="GH64" evidence="6">
    <location>
        <begin position="277"/>
        <end position="634"/>
    </location>
</feature>
<feature type="signal peptide" evidence="4">
    <location>
        <begin position="1"/>
        <end position="33"/>
    </location>
</feature>
<dbReference type="eggNOG" id="COG3250">
    <property type="taxonomic scope" value="Bacteria"/>
</dbReference>
<dbReference type="GO" id="GO:0004553">
    <property type="term" value="F:hydrolase activity, hydrolyzing O-glycosyl compounds"/>
    <property type="evidence" value="ECO:0007669"/>
    <property type="project" value="InterPro"/>
</dbReference>
<dbReference type="InterPro" id="IPR059177">
    <property type="entry name" value="GH29D-like_dom"/>
</dbReference>
<reference evidence="7 8" key="1">
    <citation type="journal article" date="2013" name="Genome Announc.">
        <title>Draft Genome Sequence of the Cellulolytic, Mesophilic, Anaerobic Bacterium Clostridium termitidis Strain CT1112 (DSM 5398).</title>
        <authorList>
            <person name="Lal S."/>
            <person name="Ramachandran U."/>
            <person name="Zhang X."/>
            <person name="Munir R."/>
            <person name="Sparling R."/>
            <person name="Levin D.B."/>
        </authorList>
    </citation>
    <scope>NUCLEOTIDE SEQUENCE [LARGE SCALE GENOMIC DNA]</scope>
    <source>
        <strain evidence="7 8">CT1112</strain>
    </source>
</reference>